<evidence type="ECO:0000313" key="3">
    <source>
        <dbReference type="Proteomes" id="UP001208570"/>
    </source>
</evidence>
<dbReference type="InterPro" id="IPR003599">
    <property type="entry name" value="Ig_sub"/>
</dbReference>
<dbReference type="AlphaFoldDB" id="A0AAD9NGQ1"/>
<dbReference type="EMBL" id="JAODUP010000038">
    <property type="protein sequence ID" value="KAK2166509.1"/>
    <property type="molecule type" value="Genomic_DNA"/>
</dbReference>
<reference evidence="2" key="1">
    <citation type="journal article" date="2023" name="Mol. Biol. Evol.">
        <title>Third-Generation Sequencing Reveals the Adaptive Role of the Epigenome in Three Deep-Sea Polychaetes.</title>
        <authorList>
            <person name="Perez M."/>
            <person name="Aroh O."/>
            <person name="Sun Y."/>
            <person name="Lan Y."/>
            <person name="Juniper S.K."/>
            <person name="Young C.R."/>
            <person name="Angers B."/>
            <person name="Qian P.Y."/>
        </authorList>
    </citation>
    <scope>NUCLEOTIDE SEQUENCE</scope>
    <source>
        <strain evidence="2">P08H-3</strain>
    </source>
</reference>
<dbReference type="SUPFAM" id="SSF48726">
    <property type="entry name" value="Immunoglobulin"/>
    <property type="match status" value="1"/>
</dbReference>
<comment type="caution">
    <text evidence="2">The sequence shown here is derived from an EMBL/GenBank/DDBJ whole genome shotgun (WGS) entry which is preliminary data.</text>
</comment>
<evidence type="ECO:0000259" key="1">
    <source>
        <dbReference type="PROSITE" id="PS50835"/>
    </source>
</evidence>
<evidence type="ECO:0000313" key="2">
    <source>
        <dbReference type="EMBL" id="KAK2166509.1"/>
    </source>
</evidence>
<dbReference type="InterPro" id="IPR013783">
    <property type="entry name" value="Ig-like_fold"/>
</dbReference>
<sequence length="479" mass="54245">MGRATSNASLGQEISLQVSTDAPCSIGDDVTFHCRVNEFPPGGSIIWWKRQGAEEVKLGKNNELEVAIDRYELLVKQADTAVLFYLNIRGVQLEDNGDFGCSLVSDQKVYKNLVVSDHVRQVRLYRILSANSTDAMYEFKDGESLAFTNDESYLFKCVASGSNPQPVMEFTIGYQNHFEILNEKFLRTDQLISDPASGDVAFRRTNYAGIMTAMEVMTIDWKANSQEIRCTASVATMDVPLSKHIKPVMKYHGLAIQSNQAFQQLDPGVLPLGQTPLPCCDGDKIEDEWFINSGNNRQKAPAYDNDTLTIVINRFMAISYHIPFHTTWARSITANQPIYHRGKELMWANSKFESVNFLMGGLHICFNFLKSIGQHMDSTGLDYLWTDVGVYVANTTQTMLDGKAYYLAVRRHQLKYEALWLTEYGHKHEMTVEEFAEIVGQVLKNQKKPDHRANRCTAIDQLSDAFRSVQVESLMEEFD</sequence>
<name>A0AAD9NGQ1_9ANNE</name>
<dbReference type="Gene3D" id="2.60.40.10">
    <property type="entry name" value="Immunoglobulins"/>
    <property type="match status" value="1"/>
</dbReference>
<gene>
    <name evidence="2" type="ORF">LSH36_38g01007</name>
</gene>
<keyword evidence="3" id="KW-1185">Reference proteome</keyword>
<dbReference type="Proteomes" id="UP001208570">
    <property type="component" value="Unassembled WGS sequence"/>
</dbReference>
<dbReference type="InterPro" id="IPR007110">
    <property type="entry name" value="Ig-like_dom"/>
</dbReference>
<proteinExistence type="predicted"/>
<dbReference type="InterPro" id="IPR036179">
    <property type="entry name" value="Ig-like_dom_sf"/>
</dbReference>
<dbReference type="SMART" id="SM00409">
    <property type="entry name" value="IG"/>
    <property type="match status" value="1"/>
</dbReference>
<organism evidence="2 3">
    <name type="scientific">Paralvinella palmiformis</name>
    <dbReference type="NCBI Taxonomy" id="53620"/>
    <lineage>
        <taxon>Eukaryota</taxon>
        <taxon>Metazoa</taxon>
        <taxon>Spiralia</taxon>
        <taxon>Lophotrochozoa</taxon>
        <taxon>Annelida</taxon>
        <taxon>Polychaeta</taxon>
        <taxon>Sedentaria</taxon>
        <taxon>Canalipalpata</taxon>
        <taxon>Terebellida</taxon>
        <taxon>Terebelliformia</taxon>
        <taxon>Alvinellidae</taxon>
        <taxon>Paralvinella</taxon>
    </lineage>
</organism>
<accession>A0AAD9NGQ1</accession>
<protein>
    <recommendedName>
        <fullName evidence="1">Ig-like domain-containing protein</fullName>
    </recommendedName>
</protein>
<dbReference type="PROSITE" id="PS50835">
    <property type="entry name" value="IG_LIKE"/>
    <property type="match status" value="1"/>
</dbReference>
<feature type="domain" description="Ig-like" evidence="1">
    <location>
        <begin position="12"/>
        <end position="116"/>
    </location>
</feature>